<proteinExistence type="predicted"/>
<keyword evidence="1" id="KW-0378">Hydrolase</keyword>
<evidence type="ECO:0000313" key="1">
    <source>
        <dbReference type="EMBL" id="CAA9429455.1"/>
    </source>
</evidence>
<dbReference type="AlphaFoldDB" id="A0A6J4PYJ0"/>
<dbReference type="PANTHER" id="PTHR21174">
    <property type="match status" value="1"/>
</dbReference>
<dbReference type="InterPro" id="IPR009218">
    <property type="entry name" value="HD_phosphohydro"/>
</dbReference>
<dbReference type="EMBL" id="CADCUX010000541">
    <property type="protein sequence ID" value="CAA9429455.1"/>
    <property type="molecule type" value="Genomic_DNA"/>
</dbReference>
<organism evidence="1">
    <name type="scientific">uncultured Ramlibacter sp</name>
    <dbReference type="NCBI Taxonomy" id="260755"/>
    <lineage>
        <taxon>Bacteria</taxon>
        <taxon>Pseudomonadati</taxon>
        <taxon>Pseudomonadota</taxon>
        <taxon>Betaproteobacteria</taxon>
        <taxon>Burkholderiales</taxon>
        <taxon>Comamonadaceae</taxon>
        <taxon>Ramlibacter</taxon>
        <taxon>environmental samples</taxon>
    </lineage>
</organism>
<dbReference type="GO" id="GO:0016787">
    <property type="term" value="F:hydrolase activity"/>
    <property type="evidence" value="ECO:0007669"/>
    <property type="project" value="UniProtKB-KW"/>
</dbReference>
<protein>
    <submittedName>
        <fullName evidence="1">COG4339 metal-dependent phosphohydrolase, HD superfamily</fullName>
    </submittedName>
</protein>
<dbReference type="Gene3D" id="1.10.3210.10">
    <property type="entry name" value="Hypothetical protein af1432"/>
    <property type="match status" value="1"/>
</dbReference>
<dbReference type="SUPFAM" id="SSF109604">
    <property type="entry name" value="HD-domain/PDEase-like"/>
    <property type="match status" value="1"/>
</dbReference>
<name>A0A6J4PYJ0_9BURK</name>
<gene>
    <name evidence="1" type="ORF">AVDCRST_MAG51-2549</name>
</gene>
<dbReference type="PANTHER" id="PTHR21174:SF0">
    <property type="entry name" value="HD PHOSPHOHYDROLASE FAMILY PROTEIN-RELATED"/>
    <property type="match status" value="1"/>
</dbReference>
<accession>A0A6J4PYJ0</accession>
<sequence>MALSLQEWQRLWGELGAASVNGGLLNQLVAAYSEPHRHYHTLQHLRECLAHAEATAMLARRPAEVTLALWFHDAVYDPRRSDNEERSAEWARSSVLAARCDAQVAQRVGAMVLATQRHNGGDDPDTQLLLDIDLSILGAASPRFDEYERQVRAEYAHVADDAFRIGRSRLLAALLDRDRIYQTKAFHDALEARARENLSRSLQKLRGT</sequence>
<dbReference type="PIRSF" id="PIRSF035170">
    <property type="entry name" value="HD_phosphohydro"/>
    <property type="match status" value="1"/>
</dbReference>
<reference evidence="1" key="1">
    <citation type="submission" date="2020-02" db="EMBL/GenBank/DDBJ databases">
        <authorList>
            <person name="Meier V. D."/>
        </authorList>
    </citation>
    <scope>NUCLEOTIDE SEQUENCE</scope>
    <source>
        <strain evidence="1">AVDCRST_MAG51</strain>
    </source>
</reference>